<evidence type="ECO:0000313" key="3">
    <source>
        <dbReference type="Proteomes" id="UP001594351"/>
    </source>
</evidence>
<reference evidence="2 3" key="1">
    <citation type="submission" date="2024-09" db="EMBL/GenBank/DDBJ databases">
        <title>Laminarin stimulates single cell rates of sulfate reduction while oxygen inhibits transcriptomic activity in coastal marine sediment.</title>
        <authorList>
            <person name="Lindsay M."/>
            <person name="Orcutt B."/>
            <person name="Emerson D."/>
            <person name="Stepanauskas R."/>
            <person name="D'Angelo T."/>
        </authorList>
    </citation>
    <scope>NUCLEOTIDE SEQUENCE [LARGE SCALE GENOMIC DNA]</scope>
    <source>
        <strain evidence="2">SAG AM-311-K15</strain>
    </source>
</reference>
<organism evidence="2 3">
    <name type="scientific">candidate division CSSED10-310 bacterium</name>
    <dbReference type="NCBI Taxonomy" id="2855610"/>
    <lineage>
        <taxon>Bacteria</taxon>
        <taxon>Bacteria division CSSED10-310</taxon>
    </lineage>
</organism>
<dbReference type="GO" id="GO:0016757">
    <property type="term" value="F:glycosyltransferase activity"/>
    <property type="evidence" value="ECO:0007669"/>
    <property type="project" value="UniProtKB-KW"/>
</dbReference>
<dbReference type="Pfam" id="PF00535">
    <property type="entry name" value="Glycos_transf_2"/>
    <property type="match status" value="1"/>
</dbReference>
<protein>
    <submittedName>
        <fullName evidence="2">Glycosyltransferase family A protein</fullName>
        <ecNumber evidence="2">2.4.-.-</ecNumber>
    </submittedName>
</protein>
<dbReference type="EMBL" id="JBHPBY010000387">
    <property type="protein sequence ID" value="MFC1852907.1"/>
    <property type="molecule type" value="Genomic_DNA"/>
</dbReference>
<dbReference type="Proteomes" id="UP001594351">
    <property type="component" value="Unassembled WGS sequence"/>
</dbReference>
<keyword evidence="3" id="KW-1185">Reference proteome</keyword>
<dbReference type="InterPro" id="IPR050834">
    <property type="entry name" value="Glycosyltransf_2"/>
</dbReference>
<dbReference type="CDD" id="cd00761">
    <property type="entry name" value="Glyco_tranf_GTA_type"/>
    <property type="match status" value="1"/>
</dbReference>
<evidence type="ECO:0000259" key="1">
    <source>
        <dbReference type="Pfam" id="PF00535"/>
    </source>
</evidence>
<dbReference type="EC" id="2.4.-.-" evidence="2"/>
<dbReference type="PANTHER" id="PTHR43685:SF14">
    <property type="entry name" value="GLYCOSYLTRANSFERASE 2-LIKE DOMAIN-CONTAINING PROTEIN"/>
    <property type="match status" value="1"/>
</dbReference>
<dbReference type="InterPro" id="IPR001173">
    <property type="entry name" value="Glyco_trans_2-like"/>
</dbReference>
<gene>
    <name evidence="2" type="ORF">ACFL27_22130</name>
</gene>
<keyword evidence="2" id="KW-0808">Transferase</keyword>
<dbReference type="SUPFAM" id="SSF53448">
    <property type="entry name" value="Nucleotide-diphospho-sugar transferases"/>
    <property type="match status" value="1"/>
</dbReference>
<dbReference type="PANTHER" id="PTHR43685">
    <property type="entry name" value="GLYCOSYLTRANSFERASE"/>
    <property type="match status" value="1"/>
</dbReference>
<keyword evidence="2" id="KW-0328">Glycosyltransferase</keyword>
<feature type="domain" description="Glycosyltransferase 2-like" evidence="1">
    <location>
        <begin position="5"/>
        <end position="146"/>
    </location>
</feature>
<name>A0ABV6Z383_UNCC1</name>
<evidence type="ECO:0000313" key="2">
    <source>
        <dbReference type="EMBL" id="MFC1852907.1"/>
    </source>
</evidence>
<accession>A0ABV6Z383</accession>
<comment type="caution">
    <text evidence="2">The sequence shown here is derived from an EMBL/GenBank/DDBJ whole genome shotgun (WGS) entry which is preliminary data.</text>
</comment>
<dbReference type="Gene3D" id="3.90.550.10">
    <property type="entry name" value="Spore Coat Polysaccharide Biosynthesis Protein SpsA, Chain A"/>
    <property type="match status" value="1"/>
</dbReference>
<dbReference type="InterPro" id="IPR029044">
    <property type="entry name" value="Nucleotide-diphossugar_trans"/>
</dbReference>
<proteinExistence type="predicted"/>
<sequence>MVQMSVIVPFQNAEKYIESCINSLLCQDYSNKDYEIIFIDNNSTDRSAMIVGQYDMIKLLNESSPGSYAARNLGIKSARGNIIAFTDADCLPCEGWLSGLEQVLSTSPVLLVQGGQRFSKKQRDYIFWITMKQRRISLPFPVRKRKFTTAELTIWPFGKLCLMK</sequence>